<dbReference type="RefSeq" id="WP_055262833.1">
    <property type="nucleotide sequence ID" value="NZ_CABIXQ010000001.1"/>
</dbReference>
<dbReference type="OrthoDB" id="1746166at2"/>
<evidence type="ECO:0000313" key="2">
    <source>
        <dbReference type="Proteomes" id="UP000095594"/>
    </source>
</evidence>
<reference evidence="1 2" key="1">
    <citation type="submission" date="2015-09" db="EMBL/GenBank/DDBJ databases">
        <authorList>
            <consortium name="Pathogen Informatics"/>
        </authorList>
    </citation>
    <scope>NUCLEOTIDE SEQUENCE [LARGE SCALE GENOMIC DNA]</scope>
    <source>
        <strain evidence="1 2">2789STDY5834856</strain>
    </source>
</reference>
<protein>
    <submittedName>
        <fullName evidence="1">Uncharacterized protein</fullName>
    </submittedName>
</protein>
<dbReference type="Proteomes" id="UP000095594">
    <property type="component" value="Unassembled WGS sequence"/>
</dbReference>
<dbReference type="SUPFAM" id="SSF50998">
    <property type="entry name" value="Quinoprotein alcohol dehydrogenase-like"/>
    <property type="match status" value="1"/>
</dbReference>
<gene>
    <name evidence="1" type="ORF">ERS852471_00101</name>
</gene>
<organism evidence="1 2">
    <name type="scientific">Clostridium disporicum</name>
    <dbReference type="NCBI Taxonomy" id="84024"/>
    <lineage>
        <taxon>Bacteria</taxon>
        <taxon>Bacillati</taxon>
        <taxon>Bacillota</taxon>
        <taxon>Clostridia</taxon>
        <taxon>Eubacteriales</taxon>
        <taxon>Clostridiaceae</taxon>
        <taxon>Clostridium</taxon>
    </lineage>
</organism>
<dbReference type="AlphaFoldDB" id="A0A173XT84"/>
<sequence>MYRFKKLNPTDGFDFNNLDNARQNNYAWAIAELGDYIYVGTGRNVPLTILQSIAPDINIPAILKATNQDNLAEIWRYKKNGELPWERVYKAKPGSGITGFRFMINAKPAGSAQCLYASTYGNQVKVIKSYNGINWFVMPYDTLIGNSSRYMVTIKDKLYLAVVDEINSSETPFLYRSKDPEFYPWENVTDTTNPDFDPDKNPQGSIANMAIFNNKLYVSTSKSSGVQVWRSNKEVPEMNDWTLIVDNGFGDSENQLSLSIGVFNDYIYVSGIKAPPLSWAIPVGFDMIRIDKADNWQLVVGGRPLTPVKPSKGIRNKSLSGYTSGFNNPFNVYAWQIQEYNNSLLVSTFDDSSNMEVILNTVLANKEYLINEIGESDTETLIKIYQKIVKLLAETKYPIGFDLYRSINGRYFTPLLKNGINNMNNYGGRILYVGKDNKLIIGTSNPFDGCQIWRCTEDCNCRDNYKQHSTDIDNNSNLNEIEKTIYENFNFLKSTLTRIANLLSR</sequence>
<evidence type="ECO:0000313" key="1">
    <source>
        <dbReference type="EMBL" id="CUN54166.1"/>
    </source>
</evidence>
<proteinExistence type="predicted"/>
<dbReference type="EMBL" id="CYZX01000001">
    <property type="protein sequence ID" value="CUN54166.1"/>
    <property type="molecule type" value="Genomic_DNA"/>
</dbReference>
<name>A0A173XT84_9CLOT</name>
<accession>A0A173XT84</accession>
<dbReference type="InterPro" id="IPR011047">
    <property type="entry name" value="Quinoprotein_ADH-like_sf"/>
</dbReference>